<sequence>MFEERRRGRTLAKITSYAYVIAGVLLLVVALALNSDTGAALLAQRGASISDLVFGVIFYFIFAAVIYFLSTRYDNDDVVWKAYIVIAVLNFIVIGFSLLLLAFSVLLVVAANDVREELK</sequence>
<keyword evidence="3" id="KW-1185">Reference proteome</keyword>
<proteinExistence type="predicted"/>
<evidence type="ECO:0000313" key="3">
    <source>
        <dbReference type="Proteomes" id="UP000323439"/>
    </source>
</evidence>
<keyword evidence="1" id="KW-0812">Transmembrane</keyword>
<feature type="transmembrane region" description="Helical" evidence="1">
    <location>
        <begin position="52"/>
        <end position="70"/>
    </location>
</feature>
<evidence type="ECO:0000313" key="2">
    <source>
        <dbReference type="EMBL" id="SDA69330.1"/>
    </source>
</evidence>
<organism evidence="2 3">
    <name type="scientific">Methanobrevibacter millerae</name>
    <dbReference type="NCBI Taxonomy" id="230361"/>
    <lineage>
        <taxon>Archaea</taxon>
        <taxon>Methanobacteriati</taxon>
        <taxon>Methanobacteriota</taxon>
        <taxon>Methanomada group</taxon>
        <taxon>Methanobacteria</taxon>
        <taxon>Methanobacteriales</taxon>
        <taxon>Methanobacteriaceae</taxon>
        <taxon>Methanobrevibacter</taxon>
    </lineage>
</organism>
<accession>A0A1G5XGI1</accession>
<evidence type="ECO:0000256" key="1">
    <source>
        <dbReference type="SAM" id="Phobius"/>
    </source>
</evidence>
<keyword evidence="1" id="KW-1133">Transmembrane helix</keyword>
<dbReference type="RefSeq" id="WP_149732696.1">
    <property type="nucleotide sequence ID" value="NZ_FMXB01000023.1"/>
</dbReference>
<dbReference type="EMBL" id="FMXB01000023">
    <property type="protein sequence ID" value="SDA69330.1"/>
    <property type="molecule type" value="Genomic_DNA"/>
</dbReference>
<gene>
    <name evidence="2" type="ORF">SAMN02910315_02216</name>
</gene>
<keyword evidence="1" id="KW-0472">Membrane</keyword>
<dbReference type="Proteomes" id="UP000323439">
    <property type="component" value="Unassembled WGS sequence"/>
</dbReference>
<feature type="transmembrane region" description="Helical" evidence="1">
    <location>
        <begin position="82"/>
        <end position="111"/>
    </location>
</feature>
<dbReference type="AlphaFoldDB" id="A0A1G5XGI1"/>
<name>A0A1G5XGI1_9EURY</name>
<reference evidence="2 3" key="1">
    <citation type="submission" date="2016-10" db="EMBL/GenBank/DDBJ databases">
        <authorList>
            <person name="Varghese N."/>
            <person name="Submissions S."/>
        </authorList>
    </citation>
    <scope>NUCLEOTIDE SEQUENCE [LARGE SCALE GENOMIC DNA]</scope>
    <source>
        <strain evidence="2 3">DSM 16643</strain>
    </source>
</reference>
<feature type="transmembrane region" description="Helical" evidence="1">
    <location>
        <begin position="12"/>
        <end position="32"/>
    </location>
</feature>
<protein>
    <submittedName>
        <fullName evidence="2">Uncharacterized protein</fullName>
    </submittedName>
</protein>